<dbReference type="Proteomes" id="UP000004691">
    <property type="component" value="Unassembled WGS sequence"/>
</dbReference>
<dbReference type="CDD" id="cd12797">
    <property type="entry name" value="M23_peptidase"/>
    <property type="match status" value="1"/>
</dbReference>
<feature type="domain" description="M23ase beta-sheet core" evidence="2">
    <location>
        <begin position="200"/>
        <end position="282"/>
    </location>
</feature>
<dbReference type="Pfam" id="PF01551">
    <property type="entry name" value="Peptidase_M23"/>
    <property type="match status" value="1"/>
</dbReference>
<evidence type="ECO:0000259" key="2">
    <source>
        <dbReference type="Pfam" id="PF01551"/>
    </source>
</evidence>
<dbReference type="InterPro" id="IPR016047">
    <property type="entry name" value="M23ase_b-sheet_dom"/>
</dbReference>
<sequence length="307" mass="32892">MNVRVLVARTTLHEMGVGMSRLARWKRAAVGAATVALAAAGLTMASAAPAGAAARDGVCEGGEFCYYYNSDNAGSVSDFTSSVADYGTTQPSCYDFKGPGNGQGQCIKNNAASVWNRSSVKVRVYYNSNYGGAYQDFAPGAKGNLNTTLKNNNASHQFNPGTSGQFWLPFPCGETWEAGTRTNHNPQNSVDFNHYPDDLGWKVYSSAPGTVSKVANTGSTSYGRYIVIDHGSGWQTLYAHLSSQDVAVGQRVTEKTMIGRVGNTGGSTGPHLHFEQKLNGVAQKVKFRDGSPIYWGKTNLRRTTNCP</sequence>
<dbReference type="HOGENOM" id="CLU_084684_0_0_11"/>
<dbReference type="SUPFAM" id="SSF51261">
    <property type="entry name" value="Duplicated hybrid motif"/>
    <property type="match status" value="1"/>
</dbReference>
<evidence type="ECO:0000256" key="1">
    <source>
        <dbReference type="ARBA" id="ARBA00022729"/>
    </source>
</evidence>
<dbReference type="Pfam" id="PF03995">
    <property type="entry name" value="Inhibitor_I36"/>
    <property type="match status" value="1"/>
</dbReference>
<accession>I0V837</accession>
<dbReference type="AlphaFoldDB" id="I0V837"/>
<dbReference type="InterPro" id="IPR050570">
    <property type="entry name" value="Cell_wall_metabolism_enzyme"/>
</dbReference>
<dbReference type="GO" id="GO:0004222">
    <property type="term" value="F:metalloendopeptidase activity"/>
    <property type="evidence" value="ECO:0007669"/>
    <property type="project" value="TreeGrafter"/>
</dbReference>
<gene>
    <name evidence="3" type="ORF">SacxiDRAFT_4102</name>
</gene>
<protein>
    <submittedName>
        <fullName evidence="3">Metalloendopeptidase-like membrane protein</fullName>
    </submittedName>
</protein>
<dbReference type="STRING" id="882086.SacxiDRAFT_4102"/>
<reference evidence="3 4" key="1">
    <citation type="submission" date="2012-01" db="EMBL/GenBank/DDBJ databases">
        <title>Improved High-Quality Draft sequence of Saccharomonospora xinjiangensis XJ-54.</title>
        <authorList>
            <consortium name="US DOE Joint Genome Institute"/>
            <person name="Lucas S."/>
            <person name="Han J."/>
            <person name="Lapidus A."/>
            <person name="Cheng J.-F."/>
            <person name="Goodwin L."/>
            <person name="Pitluck S."/>
            <person name="Peters L."/>
            <person name="Mikhailova N."/>
            <person name="Teshima H."/>
            <person name="Detter J.C."/>
            <person name="Han C."/>
            <person name="Tapia R."/>
            <person name="Land M."/>
            <person name="Hauser L."/>
            <person name="Kyrpides N."/>
            <person name="Ivanova N."/>
            <person name="Pagani I."/>
            <person name="Brambilla E.-M."/>
            <person name="Klenk H.-P."/>
            <person name="Woyke T."/>
        </authorList>
    </citation>
    <scope>NUCLEOTIDE SEQUENCE [LARGE SCALE GENOMIC DNA]</scope>
    <source>
        <strain evidence="3 4">XJ-54</strain>
    </source>
</reference>
<dbReference type="InterPro" id="IPR011055">
    <property type="entry name" value="Dup_hybrid_motif"/>
</dbReference>
<dbReference type="EMBL" id="JH636049">
    <property type="protein sequence ID" value="EID56290.1"/>
    <property type="molecule type" value="Genomic_DNA"/>
</dbReference>
<organism evidence="3 4">
    <name type="scientific">Saccharomonospora xinjiangensis XJ-54</name>
    <dbReference type="NCBI Taxonomy" id="882086"/>
    <lineage>
        <taxon>Bacteria</taxon>
        <taxon>Bacillati</taxon>
        <taxon>Actinomycetota</taxon>
        <taxon>Actinomycetes</taxon>
        <taxon>Pseudonocardiales</taxon>
        <taxon>Pseudonocardiaceae</taxon>
        <taxon>Saccharomonospora</taxon>
    </lineage>
</organism>
<evidence type="ECO:0000313" key="3">
    <source>
        <dbReference type="EMBL" id="EID56290.1"/>
    </source>
</evidence>
<dbReference type="eggNOG" id="COG0739">
    <property type="taxonomic scope" value="Bacteria"/>
</dbReference>
<keyword evidence="4" id="KW-1185">Reference proteome</keyword>
<dbReference type="Gene3D" id="2.70.70.10">
    <property type="entry name" value="Glucose Permease (Domain IIA)"/>
    <property type="match status" value="1"/>
</dbReference>
<name>I0V837_9PSEU</name>
<proteinExistence type="predicted"/>
<evidence type="ECO:0000313" key="4">
    <source>
        <dbReference type="Proteomes" id="UP000004691"/>
    </source>
</evidence>
<keyword evidence="1" id="KW-0732">Signal</keyword>
<dbReference type="PANTHER" id="PTHR21666">
    <property type="entry name" value="PEPTIDASE-RELATED"/>
    <property type="match status" value="1"/>
</dbReference>
<dbReference type="PANTHER" id="PTHR21666:SF289">
    <property type="entry name" value="L-ALA--D-GLU ENDOPEPTIDASE"/>
    <property type="match status" value="1"/>
</dbReference>